<dbReference type="InterPro" id="IPR001240">
    <property type="entry name" value="PRAI_dom"/>
</dbReference>
<evidence type="ECO:0000256" key="4">
    <source>
        <dbReference type="ARBA" id="ARBA00022272"/>
    </source>
</evidence>
<comment type="caution">
    <text evidence="11">The sequence shown here is derived from an EMBL/GenBank/DDBJ whole genome shotgun (WGS) entry which is preliminary data.</text>
</comment>
<comment type="similarity">
    <text evidence="9">Belongs to the TrpF family.</text>
</comment>
<keyword evidence="5 9" id="KW-0028">Amino-acid biosynthesis</keyword>
<reference evidence="11 12" key="1">
    <citation type="submission" date="2016-11" db="EMBL/GenBank/DDBJ databases">
        <title>Study of marine rhodopsin-containing bacteria.</title>
        <authorList>
            <person name="Yoshizawa S."/>
            <person name="Kumagai Y."/>
            <person name="Kogure K."/>
        </authorList>
    </citation>
    <scope>NUCLEOTIDE SEQUENCE [LARGE SCALE GENOMIC DNA]</scope>
    <source>
        <strain evidence="11 12">SG-29</strain>
    </source>
</reference>
<dbReference type="InterPro" id="IPR013785">
    <property type="entry name" value="Aldolase_TIM"/>
</dbReference>
<dbReference type="PANTHER" id="PTHR42894:SF1">
    <property type="entry name" value="N-(5'-PHOSPHORIBOSYL)ANTHRANILATE ISOMERASE"/>
    <property type="match status" value="1"/>
</dbReference>
<evidence type="ECO:0000256" key="1">
    <source>
        <dbReference type="ARBA" id="ARBA00001164"/>
    </source>
</evidence>
<dbReference type="EMBL" id="MQWB01000001">
    <property type="protein sequence ID" value="OZC03928.1"/>
    <property type="molecule type" value="Genomic_DNA"/>
</dbReference>
<accession>A0A259U264</accession>
<comment type="pathway">
    <text evidence="2 9">Amino-acid biosynthesis; L-tryptophan biosynthesis; L-tryptophan from chorismate: step 3/5.</text>
</comment>
<evidence type="ECO:0000256" key="3">
    <source>
        <dbReference type="ARBA" id="ARBA00012572"/>
    </source>
</evidence>
<evidence type="ECO:0000256" key="8">
    <source>
        <dbReference type="ARBA" id="ARBA00023235"/>
    </source>
</evidence>
<dbReference type="InterPro" id="IPR011060">
    <property type="entry name" value="RibuloseP-bd_barrel"/>
</dbReference>
<keyword evidence="8 9" id="KW-0413">Isomerase</keyword>
<dbReference type="Proteomes" id="UP000216446">
    <property type="component" value="Unassembled WGS sequence"/>
</dbReference>
<dbReference type="UniPathway" id="UPA00035">
    <property type="reaction ID" value="UER00042"/>
</dbReference>
<evidence type="ECO:0000313" key="11">
    <source>
        <dbReference type="EMBL" id="OZC03928.1"/>
    </source>
</evidence>
<evidence type="ECO:0000313" key="12">
    <source>
        <dbReference type="Proteomes" id="UP000216446"/>
    </source>
</evidence>
<keyword evidence="7 9" id="KW-0057">Aromatic amino acid biosynthesis</keyword>
<evidence type="ECO:0000256" key="5">
    <source>
        <dbReference type="ARBA" id="ARBA00022605"/>
    </source>
</evidence>
<comment type="catalytic activity">
    <reaction evidence="1 9">
        <text>N-(5-phospho-beta-D-ribosyl)anthranilate = 1-(2-carboxyphenylamino)-1-deoxy-D-ribulose 5-phosphate</text>
        <dbReference type="Rhea" id="RHEA:21540"/>
        <dbReference type="ChEBI" id="CHEBI:18277"/>
        <dbReference type="ChEBI" id="CHEBI:58613"/>
        <dbReference type="EC" id="5.3.1.24"/>
    </reaction>
</comment>
<dbReference type="Gene3D" id="3.20.20.70">
    <property type="entry name" value="Aldolase class I"/>
    <property type="match status" value="1"/>
</dbReference>
<dbReference type="EC" id="5.3.1.24" evidence="3 9"/>
<dbReference type="InterPro" id="IPR044643">
    <property type="entry name" value="TrpF_fam"/>
</dbReference>
<dbReference type="SUPFAM" id="SSF51366">
    <property type="entry name" value="Ribulose-phoshate binding barrel"/>
    <property type="match status" value="1"/>
</dbReference>
<evidence type="ECO:0000259" key="10">
    <source>
        <dbReference type="Pfam" id="PF00697"/>
    </source>
</evidence>
<dbReference type="PANTHER" id="PTHR42894">
    <property type="entry name" value="N-(5'-PHOSPHORIBOSYL)ANTHRANILATE ISOMERASE"/>
    <property type="match status" value="1"/>
</dbReference>
<name>A0A259U264_9BACT</name>
<sequence length="214" mass="21980">MRTRLKVCCIVSVAEARLAIAHGADAVGLVSAMPSGPGIIPDETCAAIARAAPPPVASVLLTSRTEASGVAEQAERIRPSAVQLVDGAASPEAHEALRRLGIHAIQVVHVEDETALPLAQEAARTASAVLLDSGRPSEGVLGGTGERHDWNISREIIAALEIPVFLAGGLTPANAPEAIQRVRPFALDVCSGVRTAGALDPTKLDAFARAMASA</sequence>
<dbReference type="CDD" id="cd00405">
    <property type="entry name" value="PRAI"/>
    <property type="match status" value="1"/>
</dbReference>
<gene>
    <name evidence="9" type="primary">trpF</name>
    <name evidence="11" type="ORF">BSZ36_13630</name>
</gene>
<protein>
    <recommendedName>
        <fullName evidence="4 9">N-(5'-phosphoribosyl)anthranilate isomerase</fullName>
        <shortName evidence="9">PRAI</shortName>
        <ecNumber evidence="3 9">5.3.1.24</ecNumber>
    </recommendedName>
</protein>
<evidence type="ECO:0000256" key="7">
    <source>
        <dbReference type="ARBA" id="ARBA00023141"/>
    </source>
</evidence>
<evidence type="ECO:0000256" key="2">
    <source>
        <dbReference type="ARBA" id="ARBA00004664"/>
    </source>
</evidence>
<dbReference type="HAMAP" id="MF_00135">
    <property type="entry name" value="PRAI"/>
    <property type="match status" value="1"/>
</dbReference>
<feature type="domain" description="N-(5'phosphoribosyl) anthranilate isomerase (PRAI)" evidence="10">
    <location>
        <begin position="6"/>
        <end position="208"/>
    </location>
</feature>
<keyword evidence="6 9" id="KW-0822">Tryptophan biosynthesis</keyword>
<dbReference type="RefSeq" id="WP_094549851.1">
    <property type="nucleotide sequence ID" value="NZ_MQWB01000001.1"/>
</dbReference>
<evidence type="ECO:0000256" key="9">
    <source>
        <dbReference type="HAMAP-Rule" id="MF_00135"/>
    </source>
</evidence>
<dbReference type="AlphaFoldDB" id="A0A259U264"/>
<proteinExistence type="inferred from homology"/>
<dbReference type="GO" id="GO:0000162">
    <property type="term" value="P:L-tryptophan biosynthetic process"/>
    <property type="evidence" value="ECO:0007669"/>
    <property type="project" value="UniProtKB-UniRule"/>
</dbReference>
<keyword evidence="12" id="KW-1185">Reference proteome</keyword>
<dbReference type="InParanoid" id="A0A259U264"/>
<evidence type="ECO:0000256" key="6">
    <source>
        <dbReference type="ARBA" id="ARBA00022822"/>
    </source>
</evidence>
<dbReference type="GO" id="GO:0004640">
    <property type="term" value="F:phosphoribosylanthranilate isomerase activity"/>
    <property type="evidence" value="ECO:0007669"/>
    <property type="project" value="UniProtKB-UniRule"/>
</dbReference>
<organism evidence="11 12">
    <name type="scientific">Rubricoccus marinus</name>
    <dbReference type="NCBI Taxonomy" id="716817"/>
    <lineage>
        <taxon>Bacteria</taxon>
        <taxon>Pseudomonadati</taxon>
        <taxon>Rhodothermota</taxon>
        <taxon>Rhodothermia</taxon>
        <taxon>Rhodothermales</taxon>
        <taxon>Rubricoccaceae</taxon>
        <taxon>Rubricoccus</taxon>
    </lineage>
</organism>
<dbReference type="Pfam" id="PF00697">
    <property type="entry name" value="PRAI"/>
    <property type="match status" value="1"/>
</dbReference>
<dbReference type="OrthoDB" id="9786954at2"/>